<dbReference type="GeneID" id="111462798"/>
<dbReference type="InterPro" id="IPR000109">
    <property type="entry name" value="POT_fam"/>
</dbReference>
<feature type="transmembrane region" description="Helical" evidence="6">
    <location>
        <begin position="143"/>
        <end position="171"/>
    </location>
</feature>
<evidence type="ECO:0000256" key="5">
    <source>
        <dbReference type="ARBA" id="ARBA00023136"/>
    </source>
</evidence>
<dbReference type="GO" id="GO:0022857">
    <property type="term" value="F:transmembrane transporter activity"/>
    <property type="evidence" value="ECO:0007669"/>
    <property type="project" value="InterPro"/>
</dbReference>
<feature type="transmembrane region" description="Helical" evidence="6">
    <location>
        <begin position="217"/>
        <end position="238"/>
    </location>
</feature>
<name>A0A6J1HEG1_CUCMO</name>
<feature type="transmembrane region" description="Helical" evidence="6">
    <location>
        <begin position="416"/>
        <end position="436"/>
    </location>
</feature>
<feature type="transmembrane region" description="Helical" evidence="6">
    <location>
        <begin position="541"/>
        <end position="564"/>
    </location>
</feature>
<keyword evidence="3 6" id="KW-0812">Transmembrane</keyword>
<gene>
    <name evidence="8" type="primary">LOC111462798</name>
</gene>
<protein>
    <submittedName>
        <fullName evidence="8">Protein NRT1/ PTR FAMILY 1.2-like isoform X1</fullName>
    </submittedName>
</protein>
<dbReference type="CDD" id="cd17416">
    <property type="entry name" value="MFS_NPF1_2"/>
    <property type="match status" value="1"/>
</dbReference>
<evidence type="ECO:0000256" key="6">
    <source>
        <dbReference type="SAM" id="Phobius"/>
    </source>
</evidence>
<evidence type="ECO:0000313" key="8">
    <source>
        <dbReference type="RefSeq" id="XP_022962308.1"/>
    </source>
</evidence>
<comment type="similarity">
    <text evidence="2">Belongs to the major facilitator superfamily. Proton-dependent oligopeptide transporter (POT/PTR) (TC 2.A.17) family.</text>
</comment>
<evidence type="ECO:0000256" key="4">
    <source>
        <dbReference type="ARBA" id="ARBA00022989"/>
    </source>
</evidence>
<dbReference type="Pfam" id="PF00854">
    <property type="entry name" value="PTR2"/>
    <property type="match status" value="1"/>
</dbReference>
<feature type="transmembrane region" description="Helical" evidence="6">
    <location>
        <begin position="192"/>
        <end position="211"/>
    </location>
</feature>
<comment type="subcellular location">
    <subcellularLocation>
        <location evidence="1">Membrane</location>
        <topology evidence="1">Multi-pass membrane protein</topology>
    </subcellularLocation>
</comment>
<accession>A0A6J1HEG1</accession>
<proteinExistence type="inferred from homology"/>
<dbReference type="SUPFAM" id="SSF103473">
    <property type="entry name" value="MFS general substrate transporter"/>
    <property type="match status" value="1"/>
</dbReference>
<dbReference type="InterPro" id="IPR036259">
    <property type="entry name" value="MFS_trans_sf"/>
</dbReference>
<feature type="transmembrane region" description="Helical" evidence="6">
    <location>
        <begin position="67"/>
        <end position="92"/>
    </location>
</feature>
<dbReference type="KEGG" id="cmos:111462798"/>
<dbReference type="PANTHER" id="PTHR11654">
    <property type="entry name" value="OLIGOPEPTIDE TRANSPORTER-RELATED"/>
    <property type="match status" value="1"/>
</dbReference>
<evidence type="ECO:0000256" key="2">
    <source>
        <dbReference type="ARBA" id="ARBA00005982"/>
    </source>
</evidence>
<dbReference type="SMR" id="A0A6J1HEG1"/>
<dbReference type="Gene3D" id="1.20.1250.20">
    <property type="entry name" value="MFS general substrate transporter like domains"/>
    <property type="match status" value="1"/>
</dbReference>
<keyword evidence="5 6" id="KW-0472">Membrane</keyword>
<organism evidence="7 8">
    <name type="scientific">Cucurbita moschata</name>
    <name type="common">Winter crookneck squash</name>
    <name type="synonym">Cucurbita pepo var. moschata</name>
    <dbReference type="NCBI Taxonomy" id="3662"/>
    <lineage>
        <taxon>Eukaryota</taxon>
        <taxon>Viridiplantae</taxon>
        <taxon>Streptophyta</taxon>
        <taxon>Embryophyta</taxon>
        <taxon>Tracheophyta</taxon>
        <taxon>Spermatophyta</taxon>
        <taxon>Magnoliopsida</taxon>
        <taxon>eudicotyledons</taxon>
        <taxon>Gunneridae</taxon>
        <taxon>Pentapetalae</taxon>
        <taxon>rosids</taxon>
        <taxon>fabids</taxon>
        <taxon>Cucurbitales</taxon>
        <taxon>Cucurbitaceae</taxon>
        <taxon>Cucurbiteae</taxon>
        <taxon>Cucurbita</taxon>
    </lineage>
</organism>
<sequence length="592" mass="65129">MEVLEDGEKTGIAASGSEEAEQASNYTNGGLKTMPFIIVNETFERVASLGLTPNMVFYLRDVFGFEIAAASIILSLWSAASNALAIVGAVLADSYLGRFCVIILGSCSSLLGMILLWLTAIIPQLRPASCSPSGILCDSANPYQLAVLFSSLVFISIGAGCIRPCSVAFGADQLTKEEKPNNESVLDSYFNWYYASIGIATIIALSLIVFIQDKFGWGIGFAVPAVLMLFSVLIFLVGSSLYVKVKPTQSLLTGFLRVIVVAFKNRKLSLPFSNFDQYYLGRDPKCRIPTNSMRYLNKACLIKDAKNNLNPDGSVSNPWNLCSVDQVESLKAFLRIIPMWSTGILMLVCLNQNSFGTIQAKTMNRHITRSFEIPAGSITIFMVLSLFSWIMFYDRILVPLLARHGHAGGLSPKLRIGIGLLLSCFAMAISAGVACIRRRVAIEQGFEDQPNAVINMSALWMVPQCVVLGVAEALNSVGQVEYFYSQMPKTLSSVAVALYSFEMAVANLVGSIIVQMVNSITGEGNKTSWLDNNVNKGHLDYFYWLCAALALINFFGYLVYCWALGRQDKEPNEMEDFEYRNLPSSQEWEQSF</sequence>
<dbReference type="RefSeq" id="XP_022962308.1">
    <property type="nucleotide sequence ID" value="XM_023106540.1"/>
</dbReference>
<feature type="transmembrane region" description="Helical" evidence="6">
    <location>
        <begin position="99"/>
        <end position="123"/>
    </location>
</feature>
<feature type="transmembrane region" description="Helical" evidence="6">
    <location>
        <begin position="496"/>
        <end position="521"/>
    </location>
</feature>
<feature type="transmembrane region" description="Helical" evidence="6">
    <location>
        <begin position="371"/>
        <end position="392"/>
    </location>
</feature>
<dbReference type="AlphaFoldDB" id="A0A6J1HEG1"/>
<keyword evidence="4 6" id="KW-1133">Transmembrane helix</keyword>
<evidence type="ECO:0000256" key="3">
    <source>
        <dbReference type="ARBA" id="ARBA00022692"/>
    </source>
</evidence>
<dbReference type="GO" id="GO:0016020">
    <property type="term" value="C:membrane"/>
    <property type="evidence" value="ECO:0007669"/>
    <property type="project" value="UniProtKB-SubCell"/>
</dbReference>
<reference evidence="8" key="1">
    <citation type="submission" date="2025-08" db="UniProtKB">
        <authorList>
            <consortium name="RefSeq"/>
        </authorList>
    </citation>
    <scope>IDENTIFICATION</scope>
    <source>
        <tissue evidence="8">Young leaves</tissue>
    </source>
</reference>
<evidence type="ECO:0000313" key="7">
    <source>
        <dbReference type="Proteomes" id="UP000504609"/>
    </source>
</evidence>
<keyword evidence="7" id="KW-1185">Reference proteome</keyword>
<dbReference type="Proteomes" id="UP000504609">
    <property type="component" value="Unplaced"/>
</dbReference>
<evidence type="ECO:0000256" key="1">
    <source>
        <dbReference type="ARBA" id="ARBA00004141"/>
    </source>
</evidence>